<feature type="region of interest" description="Disordered" evidence="3">
    <location>
        <begin position="49"/>
        <end position="152"/>
    </location>
</feature>
<feature type="compositionally biased region" description="Low complexity" evidence="3">
    <location>
        <begin position="472"/>
        <end position="487"/>
    </location>
</feature>
<evidence type="ECO:0000313" key="5">
    <source>
        <dbReference type="EMBL" id="KAG7339593.1"/>
    </source>
</evidence>
<evidence type="ECO:0000256" key="4">
    <source>
        <dbReference type="SAM" id="SignalP"/>
    </source>
</evidence>
<feature type="compositionally biased region" description="Pro residues" evidence="3">
    <location>
        <begin position="502"/>
        <end position="511"/>
    </location>
</feature>
<dbReference type="InterPro" id="IPR006970">
    <property type="entry name" value="PT"/>
</dbReference>
<feature type="compositionally biased region" description="Polar residues" evidence="3">
    <location>
        <begin position="121"/>
        <end position="131"/>
    </location>
</feature>
<dbReference type="EMBL" id="JAGRRH010000032">
    <property type="protein sequence ID" value="KAG7339593.1"/>
    <property type="molecule type" value="Genomic_DNA"/>
</dbReference>
<accession>A0A9K3K9U6</accession>
<keyword evidence="1 4" id="KW-0732">Signal</keyword>
<feature type="compositionally biased region" description="Polar residues" evidence="3">
    <location>
        <begin position="139"/>
        <end position="151"/>
    </location>
</feature>
<organism evidence="5 7">
    <name type="scientific">Nitzschia inconspicua</name>
    <dbReference type="NCBI Taxonomy" id="303405"/>
    <lineage>
        <taxon>Eukaryota</taxon>
        <taxon>Sar</taxon>
        <taxon>Stramenopiles</taxon>
        <taxon>Ochrophyta</taxon>
        <taxon>Bacillariophyta</taxon>
        <taxon>Bacillariophyceae</taxon>
        <taxon>Bacillariophycidae</taxon>
        <taxon>Bacillariales</taxon>
        <taxon>Bacillariaceae</taxon>
        <taxon>Nitzschia</taxon>
    </lineage>
</organism>
<dbReference type="PANTHER" id="PTHR36489">
    <property type="entry name" value="PROTEIN-COUPLED RECEPTOR GPR1, PUTATIVE-RELATED"/>
    <property type="match status" value="1"/>
</dbReference>
<dbReference type="AlphaFoldDB" id="A0A9K3K9U6"/>
<dbReference type="PANTHER" id="PTHR36489:SF2">
    <property type="entry name" value="APPLE DOMAIN-CONTAINING PROTEIN"/>
    <property type="match status" value="1"/>
</dbReference>
<keyword evidence="7" id="KW-1185">Reference proteome</keyword>
<dbReference type="Proteomes" id="UP000693970">
    <property type="component" value="Unassembled WGS sequence"/>
</dbReference>
<evidence type="ECO:0000256" key="1">
    <source>
        <dbReference type="ARBA" id="ARBA00022729"/>
    </source>
</evidence>
<proteinExistence type="predicted"/>
<gene>
    <name evidence="6" type="ORF">IV203_025067</name>
    <name evidence="5" type="ORF">IV203_025186</name>
</gene>
<evidence type="ECO:0000256" key="3">
    <source>
        <dbReference type="SAM" id="MobiDB-lite"/>
    </source>
</evidence>
<sequence length="675" mass="71243">MKFSFVALLSFSVMVAVDAAADIYDKILDEKRFIVFNSRRLTGECLPICVPEDGSTMDPTDSLTEKPTGAPTNPPTADPTNKPTAAPTAGPTNKPTAAPTAGPTNKPTAAPTAGPTIKPTSAPTAGPTNKPTAVPTKAPTANPTNKPSSAPTGCPVPMTAECVTALDCLNRDDIGILNCPSCVNNVCVSKPAVNGNLNCCKRTPGNDLVITNGCGANNICFGFNDNDQCEVNQHAAYCHPSCPGGNLNAAMTAIDPTKCTNLGNDQGSKGMPFIYPMDYCMTRDIKWKNGMTGQWLENPPLLIGTPPVNPKPATPAVCNPPITPECVFATDCIDHPNHDPMFCPSCVSGMCINKPEVNGNLNCCKRTPGNDLVITNGCGANNLCFGFHEDDQCEVNQHAAYCNPYCPGGNVKIVNGKEVIDTTKCLNLSNDKKALPLIYPLEWCKFRDVKWKKNGDFESFNIPGSSYGLTDAPTTSPTIKPTSAPTKSPTPMPISPTGTQPPTKPPTPSPTVKPSSSPTTSPTPAPGPPGVGGTVAGIPTHPSFRECDTTKWSFKCGVNIFTCGFDPYYGPITTRPADMCSSQPFTGFIREIDNDVGYESPNIGLCQEMITKLMTRPSGGTEIKCGEVCTPQGNGGNMKCVSNAISNWVCYPPGATKSQLKKVDWSNGAVETNCA</sequence>
<evidence type="ECO:0000313" key="7">
    <source>
        <dbReference type="Proteomes" id="UP000693970"/>
    </source>
</evidence>
<reference evidence="5" key="2">
    <citation type="submission" date="2021-04" db="EMBL/GenBank/DDBJ databases">
        <authorList>
            <person name="Podell S."/>
        </authorList>
    </citation>
    <scope>NUCLEOTIDE SEQUENCE</scope>
    <source>
        <strain evidence="5">Hildebrandi</strain>
    </source>
</reference>
<protein>
    <submittedName>
        <fullName evidence="5">Peptidoglycan-binding domain protein</fullName>
    </submittedName>
</protein>
<dbReference type="EMBL" id="JAGRRH010000008">
    <property type="protein sequence ID" value="KAG7365626.1"/>
    <property type="molecule type" value="Genomic_DNA"/>
</dbReference>
<feature type="chain" id="PRO_5039844378" evidence="4">
    <location>
        <begin position="20"/>
        <end position="675"/>
    </location>
</feature>
<reference evidence="5" key="1">
    <citation type="journal article" date="2021" name="Sci. Rep.">
        <title>Diploid genomic architecture of Nitzschia inconspicua, an elite biomass production diatom.</title>
        <authorList>
            <person name="Oliver A."/>
            <person name="Podell S."/>
            <person name="Pinowska A."/>
            <person name="Traller J.C."/>
            <person name="Smith S.R."/>
            <person name="McClure R."/>
            <person name="Beliaev A."/>
            <person name="Bohutskyi P."/>
            <person name="Hill E.A."/>
            <person name="Rabines A."/>
            <person name="Zheng H."/>
            <person name="Allen L.Z."/>
            <person name="Kuo A."/>
            <person name="Grigoriev I.V."/>
            <person name="Allen A.E."/>
            <person name="Hazlebeck D."/>
            <person name="Allen E.E."/>
        </authorList>
    </citation>
    <scope>NUCLEOTIDE SEQUENCE</scope>
    <source>
        <strain evidence="5">Hildebrandi</strain>
    </source>
</reference>
<dbReference type="Pfam" id="PF04886">
    <property type="entry name" value="PT"/>
    <property type="match status" value="1"/>
</dbReference>
<feature type="signal peptide" evidence="4">
    <location>
        <begin position="1"/>
        <end position="19"/>
    </location>
</feature>
<feature type="region of interest" description="Disordered" evidence="3">
    <location>
        <begin position="463"/>
        <end position="537"/>
    </location>
</feature>
<evidence type="ECO:0000313" key="6">
    <source>
        <dbReference type="EMBL" id="KAG7365626.1"/>
    </source>
</evidence>
<comment type="caution">
    <text evidence="5">The sequence shown here is derived from an EMBL/GenBank/DDBJ whole genome shotgun (WGS) entry which is preliminary data.</text>
</comment>
<keyword evidence="2" id="KW-0677">Repeat</keyword>
<feature type="compositionally biased region" description="Low complexity" evidence="3">
    <location>
        <begin position="78"/>
        <end position="120"/>
    </location>
</feature>
<name>A0A9K3K9U6_9STRA</name>
<evidence type="ECO:0000256" key="2">
    <source>
        <dbReference type="ARBA" id="ARBA00022737"/>
    </source>
</evidence>